<dbReference type="Pfam" id="PF20320">
    <property type="entry name" value="DUF6615"/>
    <property type="match status" value="1"/>
</dbReference>
<evidence type="ECO:0000313" key="1">
    <source>
        <dbReference type="EMBL" id="ACL44962.1"/>
    </source>
</evidence>
<organism evidence="1">
    <name type="scientific">Cyanothece sp. (strain PCC 7425 / ATCC 29141)</name>
    <dbReference type="NCBI Taxonomy" id="395961"/>
    <lineage>
        <taxon>Bacteria</taxon>
        <taxon>Bacillati</taxon>
        <taxon>Cyanobacteriota</taxon>
        <taxon>Cyanophyceae</taxon>
        <taxon>Gomontiellales</taxon>
        <taxon>Cyanothecaceae</taxon>
        <taxon>Cyanothece</taxon>
    </lineage>
</organism>
<dbReference type="HOGENOM" id="CLU_1048178_0_0_3"/>
<name>B8HJK9_CYAP4</name>
<dbReference type="KEGG" id="cyn:Cyan7425_2607"/>
<dbReference type="EMBL" id="CP001344">
    <property type="protein sequence ID" value="ACL44962.1"/>
    <property type="molecule type" value="Genomic_DNA"/>
</dbReference>
<dbReference type="AlphaFoldDB" id="B8HJK9"/>
<protein>
    <submittedName>
        <fullName evidence="1">Uncharacterized protein</fullName>
    </submittedName>
</protein>
<accession>B8HJK9</accession>
<dbReference type="eggNOG" id="ENOG5033EBK">
    <property type="taxonomic scope" value="Bacteria"/>
</dbReference>
<dbReference type="STRING" id="395961.Cyan7425_2607"/>
<gene>
    <name evidence="1" type="ordered locus">Cyan7425_2607</name>
</gene>
<sequence>MQPTLCDTFRSRALWTWDTLARGRSVGCQIGEETLTDLNVLEFKIRHSSEVYTRTFSKPEEGINGADWEWWFTGSSNQWIGFRVQAKVIDIRTDSFQHLHYHKIDKNKNKQYQCDALIQNALQKRPLRIPLYCLYSNWRALNQFPWRCATYNPVQESYGCSILSAFSVRYLRSLKSSQKPHFKDLISYVSPWHCLACCHGYSKGDLPNRAFRYWRESILSLEEEIHEELPLNIRRELDIELADYRGIYRQINLTDAPPPYVISLLNNALEEQPDPDLRTLTVFRERNEIT</sequence>
<reference evidence="1" key="1">
    <citation type="submission" date="2009-01" db="EMBL/GenBank/DDBJ databases">
        <title>Complete sequence of chromosome Cyanothece sp. PCC 7425.</title>
        <authorList>
            <consortium name="US DOE Joint Genome Institute"/>
            <person name="Lucas S."/>
            <person name="Copeland A."/>
            <person name="Lapidus A."/>
            <person name="Glavina del Rio T."/>
            <person name="Dalin E."/>
            <person name="Tice H."/>
            <person name="Bruce D."/>
            <person name="Goodwin L."/>
            <person name="Pitluck S."/>
            <person name="Sims D."/>
            <person name="Meineke L."/>
            <person name="Brettin T."/>
            <person name="Detter J.C."/>
            <person name="Han C."/>
            <person name="Larimer F."/>
            <person name="Land M."/>
            <person name="Hauser L."/>
            <person name="Kyrpides N."/>
            <person name="Ovchinnikova G."/>
            <person name="Liberton M."/>
            <person name="Stoeckel J."/>
            <person name="Banerjee A."/>
            <person name="Singh A."/>
            <person name="Page L."/>
            <person name="Sato H."/>
            <person name="Zhao L."/>
            <person name="Sherman L."/>
            <person name="Pakrasi H."/>
            <person name="Richardson P."/>
        </authorList>
    </citation>
    <scope>NUCLEOTIDE SEQUENCE</scope>
    <source>
        <strain evidence="1">PCC 7425</strain>
    </source>
</reference>
<dbReference type="InterPro" id="IPR046723">
    <property type="entry name" value="DUF6615"/>
</dbReference>
<dbReference type="OrthoDB" id="581010at2"/>
<proteinExistence type="predicted"/>